<organism evidence="1 2">
    <name type="scientific">Trifolium medium</name>
    <dbReference type="NCBI Taxonomy" id="97028"/>
    <lineage>
        <taxon>Eukaryota</taxon>
        <taxon>Viridiplantae</taxon>
        <taxon>Streptophyta</taxon>
        <taxon>Embryophyta</taxon>
        <taxon>Tracheophyta</taxon>
        <taxon>Spermatophyta</taxon>
        <taxon>Magnoliopsida</taxon>
        <taxon>eudicotyledons</taxon>
        <taxon>Gunneridae</taxon>
        <taxon>Pentapetalae</taxon>
        <taxon>rosids</taxon>
        <taxon>fabids</taxon>
        <taxon>Fabales</taxon>
        <taxon>Fabaceae</taxon>
        <taxon>Papilionoideae</taxon>
        <taxon>50 kb inversion clade</taxon>
        <taxon>NPAAA clade</taxon>
        <taxon>Hologalegina</taxon>
        <taxon>IRL clade</taxon>
        <taxon>Trifolieae</taxon>
        <taxon>Trifolium</taxon>
    </lineage>
</organism>
<dbReference type="Proteomes" id="UP000265520">
    <property type="component" value="Unassembled WGS sequence"/>
</dbReference>
<evidence type="ECO:0000313" key="1">
    <source>
        <dbReference type="EMBL" id="MCI28399.1"/>
    </source>
</evidence>
<proteinExistence type="predicted"/>
<evidence type="ECO:0000313" key="2">
    <source>
        <dbReference type="Proteomes" id="UP000265520"/>
    </source>
</evidence>
<keyword evidence="2" id="KW-1185">Reference proteome</keyword>
<protein>
    <submittedName>
        <fullName evidence="1">Lysine-specific demethylase 3B</fullName>
    </submittedName>
</protein>
<dbReference type="AlphaFoldDB" id="A0A392QWL9"/>
<dbReference type="EMBL" id="LXQA010165442">
    <property type="protein sequence ID" value="MCI28399.1"/>
    <property type="molecule type" value="Genomic_DNA"/>
</dbReference>
<name>A0A392QWL9_9FABA</name>
<sequence>VVAVTPRNFRSKNVDRVAVGKLQVVPYGPSLKKGNTKRKCHLCQRSESLNFVQCSSCNKEFFCFDCIRERSFMLC</sequence>
<dbReference type="GO" id="GO:0008168">
    <property type="term" value="F:methyltransferase activity"/>
    <property type="evidence" value="ECO:0007669"/>
    <property type="project" value="UniProtKB-KW"/>
</dbReference>
<reference evidence="1 2" key="1">
    <citation type="journal article" date="2018" name="Front. Plant Sci.">
        <title>Red Clover (Trifolium pratense) and Zigzag Clover (T. medium) - A Picture of Genomic Similarities and Differences.</title>
        <authorList>
            <person name="Dluhosova J."/>
            <person name="Istvanek J."/>
            <person name="Nedelnik J."/>
            <person name="Repkova J."/>
        </authorList>
    </citation>
    <scope>NUCLEOTIDE SEQUENCE [LARGE SCALE GENOMIC DNA]</scope>
    <source>
        <strain evidence="2">cv. 10/8</strain>
        <tissue evidence="1">Leaf</tissue>
    </source>
</reference>
<keyword evidence="1" id="KW-0489">Methyltransferase</keyword>
<feature type="non-terminal residue" evidence="1">
    <location>
        <position position="1"/>
    </location>
</feature>
<comment type="caution">
    <text evidence="1">The sequence shown here is derived from an EMBL/GenBank/DDBJ whole genome shotgun (WGS) entry which is preliminary data.</text>
</comment>
<accession>A0A392QWL9</accession>
<keyword evidence="1" id="KW-0808">Transferase</keyword>
<dbReference type="GO" id="GO:0032259">
    <property type="term" value="P:methylation"/>
    <property type="evidence" value="ECO:0007669"/>
    <property type="project" value="UniProtKB-KW"/>
</dbReference>